<proteinExistence type="predicted"/>
<keyword evidence="2" id="KW-1185">Reference proteome</keyword>
<reference evidence="1 2" key="1">
    <citation type="journal article" date="2013" name="Proc. Natl. Acad. Sci. U.S.A.">
        <title>Genome of an arbuscular mycorrhizal fungus provides insight into the oldest plant symbiosis.</title>
        <authorList>
            <person name="Tisserant E."/>
            <person name="Malbreil M."/>
            <person name="Kuo A."/>
            <person name="Kohler A."/>
            <person name="Symeonidi A."/>
            <person name="Balestrini R."/>
            <person name="Charron P."/>
            <person name="Duensing N."/>
            <person name="Frei Dit Frey N."/>
            <person name="Gianinazzi-Pearson V."/>
            <person name="Gilbert L.B."/>
            <person name="Handa Y."/>
            <person name="Herr J.R."/>
            <person name="Hijri M."/>
            <person name="Koul R."/>
            <person name="Kawaguchi M."/>
            <person name="Krajinski F."/>
            <person name="Lammers P.J."/>
            <person name="Masclaux F.G."/>
            <person name="Murat C."/>
            <person name="Morin E."/>
            <person name="Ndikumana S."/>
            <person name="Pagni M."/>
            <person name="Petitpierre D."/>
            <person name="Requena N."/>
            <person name="Rosikiewicz P."/>
            <person name="Riley R."/>
            <person name="Saito K."/>
            <person name="San Clemente H."/>
            <person name="Shapiro H."/>
            <person name="van Tuinen D."/>
            <person name="Becard G."/>
            <person name="Bonfante P."/>
            <person name="Paszkowski U."/>
            <person name="Shachar-Hill Y.Y."/>
            <person name="Tuskan G.A."/>
            <person name="Young P.W."/>
            <person name="Sanders I.R."/>
            <person name="Henrissat B."/>
            <person name="Rensing S.A."/>
            <person name="Grigoriev I.V."/>
            <person name="Corradi N."/>
            <person name="Roux C."/>
            <person name="Martin F."/>
        </authorList>
    </citation>
    <scope>NUCLEOTIDE SEQUENCE [LARGE SCALE GENOMIC DNA]</scope>
    <source>
        <strain evidence="1 2">DAOM 197198</strain>
    </source>
</reference>
<dbReference type="EMBL" id="AUPC02000006">
    <property type="protein sequence ID" value="POG82227.1"/>
    <property type="molecule type" value="Genomic_DNA"/>
</dbReference>
<sequence>MMKIILIVMQMVQDVKGKMDNKVFYVFFAKSTTDEDDNIDNENLDDDWIIGRVKTSASYGGVRHVEVIAKEIFPNKFPHKFTRKKLTTSQKRALNQKIYAESQWRVGKKCIVVHAKICMGYSEKEICDECLALKHNNLLENRLAILKPAPQNLKFTPKFYFEIN</sequence>
<reference evidence="1 2" key="2">
    <citation type="journal article" date="2018" name="New Phytol.">
        <title>High intraspecific genome diversity in the model arbuscular mycorrhizal symbiont Rhizophagus irregularis.</title>
        <authorList>
            <person name="Chen E.C.H."/>
            <person name="Morin E."/>
            <person name="Beaudet D."/>
            <person name="Noel J."/>
            <person name="Yildirir G."/>
            <person name="Ndikumana S."/>
            <person name="Charron P."/>
            <person name="St-Onge C."/>
            <person name="Giorgi J."/>
            <person name="Kruger M."/>
            <person name="Marton T."/>
            <person name="Ropars J."/>
            <person name="Grigoriev I.V."/>
            <person name="Hainaut M."/>
            <person name="Henrissat B."/>
            <person name="Roux C."/>
            <person name="Martin F."/>
            <person name="Corradi N."/>
        </authorList>
    </citation>
    <scope>NUCLEOTIDE SEQUENCE [LARGE SCALE GENOMIC DNA]</scope>
    <source>
        <strain evidence="1 2">DAOM 197198</strain>
    </source>
</reference>
<evidence type="ECO:0000313" key="1">
    <source>
        <dbReference type="EMBL" id="POG82227.1"/>
    </source>
</evidence>
<protein>
    <submittedName>
        <fullName evidence="1">Uncharacterized protein</fullName>
    </submittedName>
</protein>
<dbReference type="Proteomes" id="UP000018888">
    <property type="component" value="Unassembled WGS sequence"/>
</dbReference>
<dbReference type="AlphaFoldDB" id="A0A2P4QX76"/>
<gene>
    <name evidence="1" type="ORF">GLOIN_2v1470192</name>
</gene>
<accession>A0A2P4QX76</accession>
<name>A0A2P4QX76_RHIID</name>
<comment type="caution">
    <text evidence="1">The sequence shown here is derived from an EMBL/GenBank/DDBJ whole genome shotgun (WGS) entry which is preliminary data.</text>
</comment>
<evidence type="ECO:0000313" key="2">
    <source>
        <dbReference type="Proteomes" id="UP000018888"/>
    </source>
</evidence>
<organism evidence="1 2">
    <name type="scientific">Rhizophagus irregularis (strain DAOM 181602 / DAOM 197198 / MUCL 43194)</name>
    <name type="common">Arbuscular mycorrhizal fungus</name>
    <name type="synonym">Glomus intraradices</name>
    <dbReference type="NCBI Taxonomy" id="747089"/>
    <lineage>
        <taxon>Eukaryota</taxon>
        <taxon>Fungi</taxon>
        <taxon>Fungi incertae sedis</taxon>
        <taxon>Mucoromycota</taxon>
        <taxon>Glomeromycotina</taxon>
        <taxon>Glomeromycetes</taxon>
        <taxon>Glomerales</taxon>
        <taxon>Glomeraceae</taxon>
        <taxon>Rhizophagus</taxon>
    </lineage>
</organism>
<dbReference type="VEuPathDB" id="FungiDB:RhiirFUN_013232"/>